<keyword evidence="8 12" id="KW-1133">Transmembrane helix</keyword>
<comment type="pathway">
    <text evidence="12">Cofactor biosynthesis; ubiquinone biosynthesis.</text>
</comment>
<keyword evidence="12" id="KW-0496">Mitochondrion</keyword>
<dbReference type="GO" id="GO:0006744">
    <property type="term" value="P:ubiquinone biosynthetic process"/>
    <property type="evidence" value="ECO:0007669"/>
    <property type="project" value="UniProtKB-UniRule"/>
</dbReference>
<comment type="catalytic activity">
    <reaction evidence="12">
        <text>an all-trans-polyprenyl diphosphate + 4-hydroxybenzoate = a 4-hydroxy-3-(all-trans-polyprenyl)benzoate + diphosphate</text>
        <dbReference type="Rhea" id="RHEA:44504"/>
        <dbReference type="Rhea" id="RHEA-COMP:9514"/>
        <dbReference type="Rhea" id="RHEA-COMP:9564"/>
        <dbReference type="ChEBI" id="CHEBI:17879"/>
        <dbReference type="ChEBI" id="CHEBI:33019"/>
        <dbReference type="ChEBI" id="CHEBI:58914"/>
        <dbReference type="ChEBI" id="CHEBI:78396"/>
        <dbReference type="EC" id="2.5.1.39"/>
    </reaction>
</comment>
<dbReference type="PROSITE" id="PS00943">
    <property type="entry name" value="UBIA"/>
    <property type="match status" value="1"/>
</dbReference>
<comment type="similarity">
    <text evidence="3 12">Belongs to the UbiA prenyltransferase family.</text>
</comment>
<protein>
    <recommendedName>
        <fullName evidence="12">4-hydroxybenzoate polyprenyltransferase, mitochondrial</fullName>
        <shortName evidence="12">4-HB polyprenyltransferase</shortName>
        <ecNumber evidence="12">2.5.1.39</ecNumber>
    </recommendedName>
    <alternativeName>
        <fullName evidence="12">Para-hydroxybenzoate--polyprenyltransferase</fullName>
        <shortName evidence="12">PHB:PPT</shortName>
        <shortName evidence="12">PHB:polyprenyltransferase</shortName>
    </alternativeName>
</protein>
<feature type="transmembrane region" description="Helical" evidence="12">
    <location>
        <begin position="984"/>
        <end position="1017"/>
    </location>
</feature>
<evidence type="ECO:0000256" key="5">
    <source>
        <dbReference type="ARBA" id="ARBA00022448"/>
    </source>
</evidence>
<feature type="transmembrane region" description="Helical" evidence="12">
    <location>
        <begin position="1140"/>
        <end position="1162"/>
    </location>
</feature>
<comment type="catalytic activity">
    <reaction evidence="10">
        <text>4-hydroxybenzoate + (2E)-geranyl diphosphate = 3-geranyl-4-hydroxybenzoate + diphosphate</text>
        <dbReference type="Rhea" id="RHEA:27854"/>
        <dbReference type="ChEBI" id="CHEBI:17879"/>
        <dbReference type="ChEBI" id="CHEBI:33019"/>
        <dbReference type="ChEBI" id="CHEBI:58057"/>
        <dbReference type="ChEBI" id="CHEBI:60878"/>
        <dbReference type="EC" id="2.5.1.93"/>
    </reaction>
</comment>
<keyword evidence="12" id="KW-0414">Isoprene biosynthesis</keyword>
<dbReference type="InterPro" id="IPR030470">
    <property type="entry name" value="UbiA_prenylTrfase_CS"/>
</dbReference>
<dbReference type="HAMAP" id="MF_01635">
    <property type="entry name" value="UbiA"/>
    <property type="match status" value="1"/>
</dbReference>
<accession>A0A4S4EY09</accession>
<feature type="transmembrane region" description="Helical" evidence="12">
    <location>
        <begin position="261"/>
        <end position="278"/>
    </location>
</feature>
<evidence type="ECO:0000256" key="3">
    <source>
        <dbReference type="ARBA" id="ARBA00005985"/>
    </source>
</evidence>
<feature type="transmembrane region" description="Helical" evidence="12">
    <location>
        <begin position="615"/>
        <end position="635"/>
    </location>
</feature>
<dbReference type="Pfam" id="PF01040">
    <property type="entry name" value="UbiA"/>
    <property type="match status" value="1"/>
</dbReference>
<dbReference type="Pfam" id="PF03169">
    <property type="entry name" value="OPT"/>
    <property type="match status" value="1"/>
</dbReference>
<feature type="transmembrane region" description="Helical" evidence="12">
    <location>
        <begin position="584"/>
        <end position="603"/>
    </location>
</feature>
<comment type="similarity">
    <text evidence="4">Belongs to the YSL (TC 2.A.67.2) family.</text>
</comment>
<evidence type="ECO:0000256" key="7">
    <source>
        <dbReference type="ARBA" id="ARBA00022692"/>
    </source>
</evidence>
<evidence type="ECO:0000256" key="11">
    <source>
        <dbReference type="ARBA" id="ARBA00053039"/>
    </source>
</evidence>
<dbReference type="GO" id="GO:0008299">
    <property type="term" value="P:isoprenoid biosynthetic process"/>
    <property type="evidence" value="ECO:0007669"/>
    <property type="project" value="UniProtKB-UniRule"/>
</dbReference>
<comment type="caution">
    <text evidence="12">Lacks conserved residue(s) required for the propagation of feature annotation.</text>
</comment>
<feature type="transmembrane region" description="Helical" evidence="12">
    <location>
        <begin position="167"/>
        <end position="187"/>
    </location>
</feature>
<dbReference type="GO" id="GO:0035673">
    <property type="term" value="F:oligopeptide transmembrane transporter activity"/>
    <property type="evidence" value="ECO:0007669"/>
    <property type="project" value="InterPro"/>
</dbReference>
<dbReference type="NCBIfam" id="TIGR00728">
    <property type="entry name" value="OPT_sfam"/>
    <property type="match status" value="1"/>
</dbReference>
<dbReference type="EC" id="2.5.1.39" evidence="12"/>
<dbReference type="GO" id="GO:0005789">
    <property type="term" value="C:endoplasmic reticulum membrane"/>
    <property type="evidence" value="ECO:0007669"/>
    <property type="project" value="UniProtKB-SubCell"/>
</dbReference>
<dbReference type="InterPro" id="IPR006370">
    <property type="entry name" value="HB_polyprenyltransferase-like"/>
</dbReference>
<keyword evidence="12" id="KW-0999">Mitochondrion inner membrane</keyword>
<keyword evidence="5" id="KW-0813">Transport</keyword>
<evidence type="ECO:0000256" key="1">
    <source>
        <dbReference type="ARBA" id="ARBA00001946"/>
    </source>
</evidence>
<keyword evidence="9 12" id="KW-0472">Membrane</keyword>
<dbReference type="GO" id="GO:0102930">
    <property type="term" value="F:4-hydroxybenzoate geranyltransferase activity"/>
    <property type="evidence" value="ECO:0007669"/>
    <property type="project" value="UniProtKB-EC"/>
</dbReference>
<dbReference type="InterPro" id="IPR004813">
    <property type="entry name" value="OPT"/>
</dbReference>
<dbReference type="EMBL" id="SDRB02001091">
    <property type="protein sequence ID" value="THG21943.1"/>
    <property type="molecule type" value="Genomic_DNA"/>
</dbReference>
<keyword evidence="14" id="KW-1185">Reference proteome</keyword>
<reference evidence="13 14" key="1">
    <citation type="journal article" date="2018" name="Proc. Natl. Acad. Sci. U.S.A.">
        <title>Draft genome sequence of Camellia sinensis var. sinensis provides insights into the evolution of the tea genome and tea quality.</title>
        <authorList>
            <person name="Wei C."/>
            <person name="Yang H."/>
            <person name="Wang S."/>
            <person name="Zhao J."/>
            <person name="Liu C."/>
            <person name="Gao L."/>
            <person name="Xia E."/>
            <person name="Lu Y."/>
            <person name="Tai Y."/>
            <person name="She G."/>
            <person name="Sun J."/>
            <person name="Cao H."/>
            <person name="Tong W."/>
            <person name="Gao Q."/>
            <person name="Li Y."/>
            <person name="Deng W."/>
            <person name="Jiang X."/>
            <person name="Wang W."/>
            <person name="Chen Q."/>
            <person name="Zhang S."/>
            <person name="Li H."/>
            <person name="Wu J."/>
            <person name="Wang P."/>
            <person name="Li P."/>
            <person name="Shi C."/>
            <person name="Zheng F."/>
            <person name="Jian J."/>
            <person name="Huang B."/>
            <person name="Shan D."/>
            <person name="Shi M."/>
            <person name="Fang C."/>
            <person name="Yue Y."/>
            <person name="Li F."/>
            <person name="Li D."/>
            <person name="Wei S."/>
            <person name="Han B."/>
            <person name="Jiang C."/>
            <person name="Yin Y."/>
            <person name="Xia T."/>
            <person name="Zhang Z."/>
            <person name="Bennetzen J.L."/>
            <person name="Zhao S."/>
            <person name="Wan X."/>
        </authorList>
    </citation>
    <scope>NUCLEOTIDE SEQUENCE [LARGE SCALE GENOMIC DNA]</scope>
    <source>
        <strain evidence="14">cv. Shuchazao</strain>
        <tissue evidence="13">Leaf</tissue>
    </source>
</reference>
<dbReference type="Gene3D" id="1.10.357.140">
    <property type="entry name" value="UbiA prenyltransferase"/>
    <property type="match status" value="1"/>
</dbReference>
<dbReference type="PANTHER" id="PTHR31645:SF20">
    <property type="entry name" value="METAL-NICOTIANAMINE TRANSPORTER YSL7"/>
    <property type="match status" value="1"/>
</dbReference>
<comment type="subcellular location">
    <subcellularLocation>
        <location evidence="2">Endoplasmic reticulum membrane</location>
        <topology evidence="2">Multi-pass membrane protein</topology>
    </subcellularLocation>
    <subcellularLocation>
        <location evidence="12">Mitochondrion inner membrane</location>
        <topology evidence="12">Multi-pass membrane protein</topology>
        <orientation evidence="12">Matrix side</orientation>
    </subcellularLocation>
</comment>
<dbReference type="PANTHER" id="PTHR31645">
    <property type="entry name" value="OLIGOPEPTIDE TRANSPORTER YGL114W-RELATED"/>
    <property type="match status" value="1"/>
</dbReference>
<dbReference type="UniPathway" id="UPA00232"/>
<feature type="transmembrane region" description="Helical" evidence="12">
    <location>
        <begin position="207"/>
        <end position="228"/>
    </location>
</feature>
<comment type="function">
    <text evidence="11">Prenyltransferase involved in the biosynthesis of shikonin, a naphthoquinone secondary metabolite. Could accept only geranyl diphosphate and not dimethylallyl diphosphate, farnesyl diphosphate, or geranylgeranyl diphosphate as substrate.</text>
</comment>
<feature type="transmembrane region" description="Helical" evidence="12">
    <location>
        <begin position="284"/>
        <end position="305"/>
    </location>
</feature>
<dbReference type="AlphaFoldDB" id="A0A4S4EY09"/>
<dbReference type="Proteomes" id="UP000306102">
    <property type="component" value="Unassembled WGS sequence"/>
</dbReference>
<organism evidence="13 14">
    <name type="scientific">Camellia sinensis var. sinensis</name>
    <name type="common">China tea</name>
    <dbReference type="NCBI Taxonomy" id="542762"/>
    <lineage>
        <taxon>Eukaryota</taxon>
        <taxon>Viridiplantae</taxon>
        <taxon>Streptophyta</taxon>
        <taxon>Embryophyta</taxon>
        <taxon>Tracheophyta</taxon>
        <taxon>Spermatophyta</taxon>
        <taxon>Magnoliopsida</taxon>
        <taxon>eudicotyledons</taxon>
        <taxon>Gunneridae</taxon>
        <taxon>Pentapetalae</taxon>
        <taxon>asterids</taxon>
        <taxon>Ericales</taxon>
        <taxon>Theaceae</taxon>
        <taxon>Camellia</taxon>
    </lineage>
</organism>
<evidence type="ECO:0000256" key="4">
    <source>
        <dbReference type="ARBA" id="ARBA00010276"/>
    </source>
</evidence>
<dbReference type="GO" id="GO:0008412">
    <property type="term" value="F:4-hydroxybenzoate polyprenyltransferase activity"/>
    <property type="evidence" value="ECO:0007669"/>
    <property type="project" value="UniProtKB-EC"/>
</dbReference>
<keyword evidence="6 12" id="KW-0808">Transferase</keyword>
<evidence type="ECO:0000256" key="9">
    <source>
        <dbReference type="ARBA" id="ARBA00023136"/>
    </source>
</evidence>
<evidence type="ECO:0000256" key="6">
    <source>
        <dbReference type="ARBA" id="ARBA00022679"/>
    </source>
</evidence>
<comment type="function">
    <text evidence="12">Catalyzes the prenylation of para-hydroxybenzoate (PHB) with an all-trans polyprenyl group. Mediates the second step in the final reaction sequence of coenzyme Q (CoQ) biosynthesis, which is the condensation of the polyisoprenoid side chain with PHB, generating the first membrane-bound Q intermediate.</text>
</comment>
<dbReference type="NCBIfam" id="TIGR01474">
    <property type="entry name" value="ubiA_proteo"/>
    <property type="match status" value="1"/>
</dbReference>
<dbReference type="FunFam" id="1.20.120.1780:FF:000001">
    <property type="entry name" value="4-hydroxybenzoate octaprenyltransferase"/>
    <property type="match status" value="1"/>
</dbReference>
<dbReference type="STRING" id="542762.A0A4S4EY09"/>
<comment type="cofactor">
    <cofactor evidence="1 12">
        <name>Mg(2+)</name>
        <dbReference type="ChEBI" id="CHEBI:18420"/>
    </cofactor>
</comment>
<dbReference type="FunFam" id="1.10.357.140:FF:000003">
    <property type="entry name" value="4-hydroxybenzoate polyprenyltransferase, mitochondrial"/>
    <property type="match status" value="1"/>
</dbReference>
<keyword evidence="7 12" id="KW-0812">Transmembrane</keyword>
<evidence type="ECO:0000313" key="14">
    <source>
        <dbReference type="Proteomes" id="UP000306102"/>
    </source>
</evidence>
<name>A0A4S4EY09_CAMSN</name>
<proteinExistence type="inferred from homology"/>
<dbReference type="InterPro" id="IPR045035">
    <property type="entry name" value="YSL-like"/>
</dbReference>
<keyword evidence="12" id="KW-0831">Ubiquinone biosynthesis</keyword>
<dbReference type="CDD" id="cd13959">
    <property type="entry name" value="PT_UbiA_COQ2"/>
    <property type="match status" value="1"/>
</dbReference>
<dbReference type="InterPro" id="IPR000537">
    <property type="entry name" value="UbiA_prenyltransferase"/>
</dbReference>
<evidence type="ECO:0000313" key="13">
    <source>
        <dbReference type="EMBL" id="THG21943.1"/>
    </source>
</evidence>
<dbReference type="GO" id="GO:0005743">
    <property type="term" value="C:mitochondrial inner membrane"/>
    <property type="evidence" value="ECO:0007669"/>
    <property type="project" value="UniProtKB-SubCell"/>
</dbReference>
<feature type="transmembrane region" description="Helical" evidence="12">
    <location>
        <begin position="808"/>
        <end position="833"/>
    </location>
</feature>
<gene>
    <name evidence="13" type="ORF">TEA_004635</name>
</gene>
<evidence type="ECO:0000256" key="8">
    <source>
        <dbReference type="ARBA" id="ARBA00022989"/>
    </source>
</evidence>
<feature type="transmembrane region" description="Helical" evidence="12">
    <location>
        <begin position="949"/>
        <end position="969"/>
    </location>
</feature>
<feature type="transmembrane region" description="Helical" evidence="12">
    <location>
        <begin position="757"/>
        <end position="777"/>
    </location>
</feature>
<dbReference type="InterPro" id="IPR044878">
    <property type="entry name" value="UbiA_sf"/>
</dbReference>
<feature type="transmembrane region" description="Helical" evidence="12">
    <location>
        <begin position="698"/>
        <end position="719"/>
    </location>
</feature>
<feature type="transmembrane region" description="Helical" evidence="12">
    <location>
        <begin position="656"/>
        <end position="678"/>
    </location>
</feature>
<feature type="transmembrane region" description="Helical" evidence="12">
    <location>
        <begin position="924"/>
        <end position="944"/>
    </location>
</feature>
<feature type="transmembrane region" description="Helical" evidence="12">
    <location>
        <begin position="863"/>
        <end position="890"/>
    </location>
</feature>
<evidence type="ECO:0000256" key="2">
    <source>
        <dbReference type="ARBA" id="ARBA00004477"/>
    </source>
</evidence>
<evidence type="ECO:0000256" key="10">
    <source>
        <dbReference type="ARBA" id="ARBA00050283"/>
    </source>
</evidence>
<feature type="transmembrane region" description="Helical" evidence="12">
    <location>
        <begin position="1101"/>
        <end position="1119"/>
    </location>
</feature>
<comment type="caution">
    <text evidence="13">The sequence shown here is derived from an EMBL/GenBank/DDBJ whole genome shotgun (WGS) entry which is preliminary data.</text>
</comment>
<feature type="transmembrane region" description="Helical" evidence="12">
    <location>
        <begin position="138"/>
        <end position="155"/>
    </location>
</feature>
<feature type="transmembrane region" description="Helical" evidence="12">
    <location>
        <begin position="1038"/>
        <end position="1060"/>
    </location>
</feature>
<sequence length="1223" mass="133951">MSLFRVSRASLRLRRLHQPLSLSHSIFHPIFPSSPPISIPNPNPNHDVFDSPIKPPYTRISSSEIFRESFKFMFKFEFIDLNSRSIPGQYAFISTSSGVAEKKEGPKDNGANVASWIDLYLPEQARPYARLARLDKPIGTWLLAWPCFWSITLAAPTGNLPDIKMLALFGCGALLLRGAGCTINDLIDRDIDTKVERTKLRPVASGVLTPFQGLCFLGFQLLLGLGILLQLNNYSRLLGASSLLLVFSYPLMKRLTFWPQAFLGLTFNWGALLGWSAIKGSLDPAVVFPLYISGVFWTLVYDTIYAHQDKEDDLKVGVKSTALRFGDSTKEWVTGFGIACISSLALSGFNANIGWPFYACLTAASGQLAWQILTVDLSCRDACNRKWRDPIWKTCIMMVSMTSKTQGPLEKIFISNCRLLGMTSYPVDTRCLGLEPQKLCCYPDRKDYSRQLVNCAHFRDSTALDYYTEIKPQSFAEAEACVGSWSDLSVSGSFILVKTQALPAAVGASDLLVLLSVLLGQRTSPLCCFVLVCGCLGGLGRLLICCNGGGGGEEGDEFDGGREEKMTMERVFKNSEVPSWKNQITVRSMVTSFVLSIVFNFIVCKLNLTTGVIPSLNVAAGLLGFAMIKAWTALLHKLGLLKQPFTRQENTVIQTCVVASSGIAFSSGTASYLLGMSGRIAAQADEASNPINVKNLSLGWMIGFLFLVSFVGLFSIVPLRKMMILKYKLTYPSGTATAYLINSFHTPKGAKLAKKQVMMLFYSFCGSFTNALFQWFFAAADGCGFSNFPTFGLKAFSQRFYFDFSATYVGVGMICPYMVNISLLIGAIISWGIMWPQIEKKRGHWYSADLPSSSLHGIQGYRVFLAIAMMLGDGLFHVIYMIVVTLHSLISQNSNTNKQLSSSSNYDEQRRTEYFLKDQIPNKVAVAGYIALAAISIGVTPVIFPQLKWYHVLVAYLIAPILAFCNAYGCGLTDWSLASNYGKLAIIIFSSWVGLGHGGIIAGLASCGVMMSIVSTASDLMQDFKTGYLTLASPRSMFFSQVLGTAMGCVMSPLVFWFFYSAYAVGDPDGSYPAPYALMYRGISLLGVEGISSLPKNCLELAIGFFVGAIVINVIREVLKQCKCNEMIWGCIPSPMCMAIPFYLGGYFAIDMCVGSLILFVWEKVNKQKAKDFVPAVASGLICGESLWGVPAAVLSLAGATPPICMKFLSAASNKKVDGFLGT</sequence>
<dbReference type="Gene3D" id="1.20.120.1780">
    <property type="entry name" value="UbiA prenyltransferase"/>
    <property type="match status" value="1"/>
</dbReference>
<evidence type="ECO:0000256" key="12">
    <source>
        <dbReference type="HAMAP-Rule" id="MF_03189"/>
    </source>
</evidence>
<dbReference type="InterPro" id="IPR039653">
    <property type="entry name" value="Prenyltransferase"/>
</dbReference>